<dbReference type="AlphaFoldDB" id="A0A6M0QWX9"/>
<organism evidence="10 11">
    <name type="scientific">Tabrizicola oligotrophica</name>
    <dbReference type="NCBI Taxonomy" id="2710650"/>
    <lineage>
        <taxon>Bacteria</taxon>
        <taxon>Pseudomonadati</taxon>
        <taxon>Pseudomonadota</taxon>
        <taxon>Alphaproteobacteria</taxon>
        <taxon>Rhodobacterales</taxon>
        <taxon>Paracoccaceae</taxon>
        <taxon>Tabrizicola</taxon>
    </lineage>
</organism>
<feature type="transmembrane region" description="Helical" evidence="7">
    <location>
        <begin position="44"/>
        <end position="60"/>
    </location>
</feature>
<dbReference type="EMBL" id="JAAIVJ010000008">
    <property type="protein sequence ID" value="NEY91294.1"/>
    <property type="molecule type" value="Genomic_DNA"/>
</dbReference>
<dbReference type="Pfam" id="PF13567">
    <property type="entry name" value="DUF4131"/>
    <property type="match status" value="1"/>
</dbReference>
<proteinExistence type="predicted"/>
<dbReference type="Proteomes" id="UP000477782">
    <property type="component" value="Unassembled WGS sequence"/>
</dbReference>
<evidence type="ECO:0000313" key="11">
    <source>
        <dbReference type="Proteomes" id="UP000477782"/>
    </source>
</evidence>
<feature type="transmembrane region" description="Helical" evidence="7">
    <location>
        <begin position="341"/>
        <end position="358"/>
    </location>
</feature>
<feature type="transmembrane region" description="Helical" evidence="7">
    <location>
        <begin position="519"/>
        <end position="539"/>
    </location>
</feature>
<accession>A0A6M0QWX9</accession>
<dbReference type="InterPro" id="IPR052159">
    <property type="entry name" value="Competence_DNA_uptake"/>
</dbReference>
<feature type="domain" description="DUF4131" evidence="9">
    <location>
        <begin position="48"/>
        <end position="197"/>
    </location>
</feature>
<evidence type="ECO:0000256" key="3">
    <source>
        <dbReference type="ARBA" id="ARBA00022692"/>
    </source>
</evidence>
<feature type="transmembrane region" description="Helical" evidence="7">
    <location>
        <begin position="395"/>
        <end position="418"/>
    </location>
</feature>
<feature type="transmembrane region" description="Helical" evidence="7">
    <location>
        <begin position="257"/>
        <end position="279"/>
    </location>
</feature>
<feature type="transmembrane region" description="Helical" evidence="7">
    <location>
        <begin position="364"/>
        <end position="383"/>
    </location>
</feature>
<feature type="region of interest" description="Disordered" evidence="6">
    <location>
        <begin position="601"/>
        <end position="626"/>
    </location>
</feature>
<evidence type="ECO:0000256" key="4">
    <source>
        <dbReference type="ARBA" id="ARBA00022989"/>
    </source>
</evidence>
<feature type="domain" description="ComEC/Rec2-related protein" evidence="8">
    <location>
        <begin position="238"/>
        <end position="512"/>
    </location>
</feature>
<feature type="transmembrane region" description="Helical" evidence="7">
    <location>
        <begin position="20"/>
        <end position="37"/>
    </location>
</feature>
<protein>
    <submittedName>
        <fullName evidence="10">ComEC family competence protein</fullName>
    </submittedName>
</protein>
<dbReference type="InterPro" id="IPR025405">
    <property type="entry name" value="DUF4131"/>
</dbReference>
<feature type="transmembrane region" description="Helical" evidence="7">
    <location>
        <begin position="438"/>
        <end position="464"/>
    </location>
</feature>
<dbReference type="RefSeq" id="WP_164626586.1">
    <property type="nucleotide sequence ID" value="NZ_JAAIVJ010000008.1"/>
</dbReference>
<dbReference type="Pfam" id="PF03772">
    <property type="entry name" value="Competence"/>
    <property type="match status" value="1"/>
</dbReference>
<feature type="transmembrane region" description="Helical" evidence="7">
    <location>
        <begin position="495"/>
        <end position="512"/>
    </location>
</feature>
<dbReference type="PANTHER" id="PTHR30619:SF1">
    <property type="entry name" value="RECOMBINATION PROTEIN 2"/>
    <property type="match status" value="1"/>
</dbReference>
<keyword evidence="3 7" id="KW-0812">Transmembrane</keyword>
<evidence type="ECO:0000313" key="10">
    <source>
        <dbReference type="EMBL" id="NEY91294.1"/>
    </source>
</evidence>
<evidence type="ECO:0000256" key="1">
    <source>
        <dbReference type="ARBA" id="ARBA00004651"/>
    </source>
</evidence>
<dbReference type="PANTHER" id="PTHR30619">
    <property type="entry name" value="DNA INTERNALIZATION/COMPETENCE PROTEIN COMEC/REC2"/>
    <property type="match status" value="1"/>
</dbReference>
<keyword evidence="2" id="KW-1003">Cell membrane</keyword>
<evidence type="ECO:0000256" key="5">
    <source>
        <dbReference type="ARBA" id="ARBA00023136"/>
    </source>
</evidence>
<reference evidence="10 11" key="1">
    <citation type="submission" date="2020-02" db="EMBL/GenBank/DDBJ databases">
        <authorList>
            <person name="Chen W.-M."/>
        </authorList>
    </citation>
    <scope>NUCLEOTIDE SEQUENCE [LARGE SCALE GENOMIC DNA]</scope>
    <source>
        <strain evidence="10 11">KMS-5</strain>
    </source>
</reference>
<evidence type="ECO:0000259" key="9">
    <source>
        <dbReference type="Pfam" id="PF13567"/>
    </source>
</evidence>
<sequence>MTRWLLWPLYRLLDMRGLLFPWVPVFLGAGIGLWFGLAQEPGMLSYGAAALGLGCCLGFWRHGPELAHPLAVIAACLLAGFLAAGARAHLVAAPMLEQPYAGPVQGRIVEIDRSQSDALRLTLDHVVLELPPDKTPARVRISLHGEVPVPDPDPGQVVLLTARLAAPEGPTEPGGFDFRRMAFFDGLGAVGYSRTPVVVWEDPAPGTQLVNRLRMRLSRGIMAALPGDAGAFASGAMTGDRSGISKETVEALRDSNLAHLLAISGMNMAFLTGFVFVLLRHGLALVPPLALRVNTKKLAAIVAFAVALFYLLLSGANVATERAFLMVSVMLGAILFDRRALTLRSVALSAVVLLVWQPESLTEPGFQLSFAATVALIAGFGALEGRVMRERLPRWVLPVFTLVLSSVIAGAATAPYAAATFNRFTDYGLVANLLTVPVMSLLMAAGAVAALLAPIGLAAPALWLMELAARWILFVAHWIAGLEGAVTPIVAPGPWVLPLLTVAGCWLVLMRGRVRGLSLLPLALGAALWAMTGRPILLISGDGALVGLMGPEGRALSAEKGAGFTAGAWLEKDGDLATQAAAFLRPGFSGPKTARGFVLPDERPDVTPSEPPGAPHPQLLPTRGRGAERCPAGAECGGPFRGIVLTGKTPDLAAACAAADLVILASDAAGRAPEGCRLIDRALLRKTGALALWRGREGWILLPAARAGRIWTGKAGLPDLPDLVW</sequence>
<evidence type="ECO:0000259" key="8">
    <source>
        <dbReference type="Pfam" id="PF03772"/>
    </source>
</evidence>
<dbReference type="InterPro" id="IPR004477">
    <property type="entry name" value="ComEC_N"/>
</dbReference>
<keyword evidence="11" id="KW-1185">Reference proteome</keyword>
<evidence type="ECO:0000256" key="7">
    <source>
        <dbReference type="SAM" id="Phobius"/>
    </source>
</evidence>
<name>A0A6M0QWX9_9RHOB</name>
<dbReference type="GO" id="GO:0005886">
    <property type="term" value="C:plasma membrane"/>
    <property type="evidence" value="ECO:0007669"/>
    <property type="project" value="UniProtKB-SubCell"/>
</dbReference>
<feature type="transmembrane region" description="Helical" evidence="7">
    <location>
        <begin position="299"/>
        <end position="320"/>
    </location>
</feature>
<feature type="transmembrane region" description="Helical" evidence="7">
    <location>
        <begin position="471"/>
        <end position="489"/>
    </location>
</feature>
<keyword evidence="4 7" id="KW-1133">Transmembrane helix</keyword>
<feature type="transmembrane region" description="Helical" evidence="7">
    <location>
        <begin position="66"/>
        <end position="86"/>
    </location>
</feature>
<comment type="caution">
    <text evidence="10">The sequence shown here is derived from an EMBL/GenBank/DDBJ whole genome shotgun (WGS) entry which is preliminary data.</text>
</comment>
<evidence type="ECO:0000256" key="6">
    <source>
        <dbReference type="SAM" id="MobiDB-lite"/>
    </source>
</evidence>
<comment type="subcellular location">
    <subcellularLocation>
        <location evidence="1">Cell membrane</location>
        <topology evidence="1">Multi-pass membrane protein</topology>
    </subcellularLocation>
</comment>
<gene>
    <name evidence="10" type="ORF">G4Z14_13400</name>
</gene>
<keyword evidence="5 7" id="KW-0472">Membrane</keyword>
<evidence type="ECO:0000256" key="2">
    <source>
        <dbReference type="ARBA" id="ARBA00022475"/>
    </source>
</evidence>
<dbReference type="NCBIfam" id="TIGR00360">
    <property type="entry name" value="ComEC_N-term"/>
    <property type="match status" value="1"/>
</dbReference>